<feature type="domain" description="Glycosyl transferase family 1" evidence="2">
    <location>
        <begin position="182"/>
        <end position="353"/>
    </location>
</feature>
<dbReference type="PANTHER" id="PTHR46401:SF2">
    <property type="entry name" value="GLYCOSYLTRANSFERASE WBBK-RELATED"/>
    <property type="match status" value="1"/>
</dbReference>
<accession>A0A6A8D9T4</accession>
<proteinExistence type="predicted"/>
<dbReference type="SUPFAM" id="SSF53756">
    <property type="entry name" value="UDP-Glycosyltransferase/glycogen phosphorylase"/>
    <property type="match status" value="1"/>
</dbReference>
<keyword evidence="1 3" id="KW-0808">Transferase</keyword>
<dbReference type="PANTHER" id="PTHR46401">
    <property type="entry name" value="GLYCOSYLTRANSFERASE WBBK-RELATED"/>
    <property type="match status" value="1"/>
</dbReference>
<evidence type="ECO:0000313" key="4">
    <source>
        <dbReference type="Proteomes" id="UP000799092"/>
    </source>
</evidence>
<dbReference type="InterPro" id="IPR001296">
    <property type="entry name" value="Glyco_trans_1"/>
</dbReference>
<keyword evidence="4" id="KW-1185">Reference proteome</keyword>
<sequence>MRNIQLVSTFMKITENWLYDLFNSMDKPPVYSLQASNSDLFPYDKLTTITSRLPGMLGKIEKKIRYYRELNKIIKQSKEPIVLHSHFGDKGYIDSSMLKLSRGKFKHVISLYGYDASIYLDDPKWIAKYQDLANHIDKFLVLGKNMQEKMINIGIPQEKIEIFHLGVEVDKLTFNPLMPTSDKTIKFIIASSFNKKKGIPDAIKSYLEIFKNHQNVELNIIGDIQTQSPSNLALKQEILDLIRNSPAKDTINLLGYVPYKQLGDMMQQAHFLLHPSVTDESGNQEGTPITILNSMAMGTVVLSTFHSDIPEIIDHNKSGILVQEHDYKSLAEEVENCLNDFDFYQKLVENGRKKVEDEFNVKHQGKKLLDIYRSL</sequence>
<gene>
    <name evidence="3" type="ORF">GH741_01295</name>
</gene>
<reference evidence="3" key="1">
    <citation type="submission" date="2019-11" db="EMBL/GenBank/DDBJ databases">
        <authorList>
            <person name="Li J."/>
        </authorList>
    </citation>
    <scope>NUCLEOTIDE SEQUENCE</scope>
    <source>
        <strain evidence="3">B6B</strain>
    </source>
</reference>
<dbReference type="GO" id="GO:0016757">
    <property type="term" value="F:glycosyltransferase activity"/>
    <property type="evidence" value="ECO:0007669"/>
    <property type="project" value="InterPro"/>
</dbReference>
<dbReference type="RefSeq" id="WP_153734964.1">
    <property type="nucleotide sequence ID" value="NZ_WJNG01000001.1"/>
</dbReference>
<dbReference type="Gene3D" id="3.40.50.2000">
    <property type="entry name" value="Glycogen Phosphorylase B"/>
    <property type="match status" value="2"/>
</dbReference>
<organism evidence="3 4">
    <name type="scientific">Aquibacillus halophilus</name>
    <dbReference type="NCBI Taxonomy" id="930132"/>
    <lineage>
        <taxon>Bacteria</taxon>
        <taxon>Bacillati</taxon>
        <taxon>Bacillota</taxon>
        <taxon>Bacilli</taxon>
        <taxon>Bacillales</taxon>
        <taxon>Bacillaceae</taxon>
        <taxon>Aquibacillus</taxon>
    </lineage>
</organism>
<dbReference type="OrthoDB" id="73743at2"/>
<dbReference type="GO" id="GO:0009103">
    <property type="term" value="P:lipopolysaccharide biosynthetic process"/>
    <property type="evidence" value="ECO:0007669"/>
    <property type="project" value="TreeGrafter"/>
</dbReference>
<dbReference type="EMBL" id="WJNG01000001">
    <property type="protein sequence ID" value="MRH41306.1"/>
    <property type="molecule type" value="Genomic_DNA"/>
</dbReference>
<evidence type="ECO:0000259" key="2">
    <source>
        <dbReference type="Pfam" id="PF00534"/>
    </source>
</evidence>
<protein>
    <submittedName>
        <fullName evidence="3">Glycosyltransferase</fullName>
    </submittedName>
</protein>
<dbReference type="Proteomes" id="UP000799092">
    <property type="component" value="Unassembled WGS sequence"/>
</dbReference>
<comment type="caution">
    <text evidence="3">The sequence shown here is derived from an EMBL/GenBank/DDBJ whole genome shotgun (WGS) entry which is preliminary data.</text>
</comment>
<dbReference type="Pfam" id="PF00534">
    <property type="entry name" value="Glycos_transf_1"/>
    <property type="match status" value="1"/>
</dbReference>
<evidence type="ECO:0000313" key="3">
    <source>
        <dbReference type="EMBL" id="MRH41306.1"/>
    </source>
</evidence>
<evidence type="ECO:0000256" key="1">
    <source>
        <dbReference type="ARBA" id="ARBA00022679"/>
    </source>
</evidence>
<dbReference type="AlphaFoldDB" id="A0A6A8D9T4"/>
<name>A0A6A8D9T4_9BACI</name>